<sequence>MFLLDFLLKMFKTIVKKYYFPVFIITGLLVYLLQRYNADIPTLINNYLNDFLCMPIVLKIGLFSIRYIKSDEHIVLPLPLQIITTFLFIIYFEVVLPSYNERYTADILDVAAYSLGLILFIGIEGFQKDNFSADN</sequence>
<dbReference type="EMBL" id="SOAY01000010">
    <property type="protein sequence ID" value="TDT46268.1"/>
    <property type="molecule type" value="Genomic_DNA"/>
</dbReference>
<feature type="transmembrane region" description="Helical" evidence="1">
    <location>
        <begin position="74"/>
        <end position="95"/>
    </location>
</feature>
<keyword evidence="3" id="KW-1185">Reference proteome</keyword>
<proteinExistence type="predicted"/>
<evidence type="ECO:0000256" key="1">
    <source>
        <dbReference type="SAM" id="Phobius"/>
    </source>
</evidence>
<evidence type="ECO:0000313" key="3">
    <source>
        <dbReference type="Proteomes" id="UP000294749"/>
    </source>
</evidence>
<reference evidence="2 3" key="1">
    <citation type="submission" date="2019-03" db="EMBL/GenBank/DDBJ databases">
        <title>Genomic Encyclopedia of Archaeal and Bacterial Type Strains, Phase II (KMG-II): from individual species to whole genera.</title>
        <authorList>
            <person name="Goeker M."/>
        </authorList>
    </citation>
    <scope>NUCLEOTIDE SEQUENCE [LARGE SCALE GENOMIC DNA]</scope>
    <source>
        <strain evidence="2 3">DSM 25233</strain>
    </source>
</reference>
<keyword evidence="1" id="KW-0472">Membrane</keyword>
<feature type="transmembrane region" description="Helical" evidence="1">
    <location>
        <begin position="18"/>
        <end position="36"/>
    </location>
</feature>
<organism evidence="2 3">
    <name type="scientific">Maribacter spongiicola</name>
    <dbReference type="NCBI Taxonomy" id="1206753"/>
    <lineage>
        <taxon>Bacteria</taxon>
        <taxon>Pseudomonadati</taxon>
        <taxon>Bacteroidota</taxon>
        <taxon>Flavobacteriia</taxon>
        <taxon>Flavobacteriales</taxon>
        <taxon>Flavobacteriaceae</taxon>
        <taxon>Maribacter</taxon>
    </lineage>
</organism>
<protein>
    <recommendedName>
        <fullName evidence="4">Magnesium citrate secondary transporter</fullName>
    </recommendedName>
</protein>
<keyword evidence="1" id="KW-0812">Transmembrane</keyword>
<dbReference type="Proteomes" id="UP000294749">
    <property type="component" value="Unassembled WGS sequence"/>
</dbReference>
<keyword evidence="1" id="KW-1133">Transmembrane helix</keyword>
<dbReference type="AlphaFoldDB" id="A0A4R7K783"/>
<evidence type="ECO:0000313" key="2">
    <source>
        <dbReference type="EMBL" id="TDT46268.1"/>
    </source>
</evidence>
<feature type="transmembrane region" description="Helical" evidence="1">
    <location>
        <begin position="48"/>
        <end position="68"/>
    </location>
</feature>
<comment type="caution">
    <text evidence="2">The sequence shown here is derived from an EMBL/GenBank/DDBJ whole genome shotgun (WGS) entry which is preliminary data.</text>
</comment>
<evidence type="ECO:0008006" key="4">
    <source>
        <dbReference type="Google" id="ProtNLM"/>
    </source>
</evidence>
<accession>A0A4R7K783</accession>
<gene>
    <name evidence="2" type="ORF">CLV90_0314</name>
</gene>
<name>A0A4R7K783_9FLAO</name>
<feature type="transmembrane region" description="Helical" evidence="1">
    <location>
        <begin position="107"/>
        <end position="126"/>
    </location>
</feature>